<proteinExistence type="predicted"/>
<evidence type="ECO:0000313" key="2">
    <source>
        <dbReference type="EMBL" id="GAJ05326.1"/>
    </source>
</evidence>
<accession>X1UZJ1</accession>
<keyword evidence="1" id="KW-0812">Transmembrane</keyword>
<protein>
    <submittedName>
        <fullName evidence="2">Uncharacterized protein</fullName>
    </submittedName>
</protein>
<comment type="caution">
    <text evidence="2">The sequence shown here is derived from an EMBL/GenBank/DDBJ whole genome shotgun (WGS) entry which is preliminary data.</text>
</comment>
<dbReference type="EMBL" id="BARW01027743">
    <property type="protein sequence ID" value="GAJ05326.1"/>
    <property type="molecule type" value="Genomic_DNA"/>
</dbReference>
<sequence length="137" mass="15138">MNSLQIVSYAVMFILSASILLNIYLVYWFNGAQQKIKTAMTILSKQGVEAVASQNTQEDINTAIERVAEGMALSDPSVQVITGLISQFAPDLELDPQTLQLLMTHPRVQAYLKNFTQNKPGQSQEKAGSYRFKGGLL</sequence>
<keyword evidence="1" id="KW-0472">Membrane</keyword>
<reference evidence="2" key="1">
    <citation type="journal article" date="2014" name="Front. Microbiol.">
        <title>High frequency of phylogenetically diverse reductive dehalogenase-homologous genes in deep subseafloor sedimentary metagenomes.</title>
        <authorList>
            <person name="Kawai M."/>
            <person name="Futagami T."/>
            <person name="Toyoda A."/>
            <person name="Takaki Y."/>
            <person name="Nishi S."/>
            <person name="Hori S."/>
            <person name="Arai W."/>
            <person name="Tsubouchi T."/>
            <person name="Morono Y."/>
            <person name="Uchiyama I."/>
            <person name="Ito T."/>
            <person name="Fujiyama A."/>
            <person name="Inagaki F."/>
            <person name="Takami H."/>
        </authorList>
    </citation>
    <scope>NUCLEOTIDE SEQUENCE</scope>
    <source>
        <strain evidence="2">Expedition CK06-06</strain>
    </source>
</reference>
<name>X1UZJ1_9ZZZZ</name>
<keyword evidence="1" id="KW-1133">Transmembrane helix</keyword>
<organism evidence="2">
    <name type="scientific">marine sediment metagenome</name>
    <dbReference type="NCBI Taxonomy" id="412755"/>
    <lineage>
        <taxon>unclassified sequences</taxon>
        <taxon>metagenomes</taxon>
        <taxon>ecological metagenomes</taxon>
    </lineage>
</organism>
<feature type="transmembrane region" description="Helical" evidence="1">
    <location>
        <begin position="6"/>
        <end position="27"/>
    </location>
</feature>
<evidence type="ECO:0000256" key="1">
    <source>
        <dbReference type="SAM" id="Phobius"/>
    </source>
</evidence>
<gene>
    <name evidence="2" type="ORF">S12H4_44951</name>
</gene>
<dbReference type="AlphaFoldDB" id="X1UZJ1"/>